<keyword evidence="1" id="KW-0001">2Fe-2S</keyword>
<evidence type="ECO:0000256" key="4">
    <source>
        <dbReference type="ARBA" id="ARBA00023014"/>
    </source>
</evidence>
<dbReference type="PANTHER" id="PTHR21496">
    <property type="entry name" value="FERREDOXIN-RELATED"/>
    <property type="match status" value="1"/>
</dbReference>
<feature type="domain" description="Rieske" evidence="5">
    <location>
        <begin position="8"/>
        <end position="107"/>
    </location>
</feature>
<dbReference type="SUPFAM" id="SSF50022">
    <property type="entry name" value="ISP domain"/>
    <property type="match status" value="1"/>
</dbReference>
<keyword evidence="6" id="KW-0223">Dioxygenase</keyword>
<sequence length="119" mass="12836">MTSTPDPIRVATIGDIDEGAALVVDGDVNGTGEDIAVFLSEGRYYAINDICTHQYASLAEGWVEDGAVECPVHSSRFSLCSGRALNLPATQPEPTHRVELRGEEIWLYPGVPSDCVEED</sequence>
<evidence type="ECO:0000313" key="7">
    <source>
        <dbReference type="Proteomes" id="UP000199086"/>
    </source>
</evidence>
<keyword evidence="6" id="KW-0560">Oxidoreductase</keyword>
<proteinExistence type="predicted"/>
<dbReference type="Pfam" id="PF00355">
    <property type="entry name" value="Rieske"/>
    <property type="match status" value="1"/>
</dbReference>
<dbReference type="GO" id="GO:0051537">
    <property type="term" value="F:2 iron, 2 sulfur cluster binding"/>
    <property type="evidence" value="ECO:0007669"/>
    <property type="project" value="UniProtKB-KW"/>
</dbReference>
<evidence type="ECO:0000256" key="2">
    <source>
        <dbReference type="ARBA" id="ARBA00022723"/>
    </source>
</evidence>
<dbReference type="InterPro" id="IPR036922">
    <property type="entry name" value="Rieske_2Fe-2S_sf"/>
</dbReference>
<dbReference type="Proteomes" id="UP000199086">
    <property type="component" value="Unassembled WGS sequence"/>
</dbReference>
<organism evidence="6 7">
    <name type="scientific">Raineyella antarctica</name>
    <dbReference type="NCBI Taxonomy" id="1577474"/>
    <lineage>
        <taxon>Bacteria</taxon>
        <taxon>Bacillati</taxon>
        <taxon>Actinomycetota</taxon>
        <taxon>Actinomycetes</taxon>
        <taxon>Propionibacteriales</taxon>
        <taxon>Propionibacteriaceae</taxon>
        <taxon>Raineyella</taxon>
    </lineage>
</organism>
<dbReference type="OrthoDB" id="147178at2"/>
<dbReference type="AlphaFoldDB" id="A0A1G6GEZ1"/>
<evidence type="ECO:0000313" key="6">
    <source>
        <dbReference type="EMBL" id="SDB80571.1"/>
    </source>
</evidence>
<protein>
    <submittedName>
        <fullName evidence="6">3-phenylpropionate/trans-cinnamate dioxygenase ferredoxin subunit</fullName>
    </submittedName>
</protein>
<dbReference type="GO" id="GO:0051213">
    <property type="term" value="F:dioxygenase activity"/>
    <property type="evidence" value="ECO:0007669"/>
    <property type="project" value="UniProtKB-KW"/>
</dbReference>
<gene>
    <name evidence="6" type="ORF">GA0111570_102362</name>
</gene>
<dbReference type="Gene3D" id="2.102.10.10">
    <property type="entry name" value="Rieske [2Fe-2S] iron-sulphur domain"/>
    <property type="match status" value="1"/>
</dbReference>
<keyword evidence="7" id="KW-1185">Reference proteome</keyword>
<dbReference type="InterPro" id="IPR017941">
    <property type="entry name" value="Rieske_2Fe-2S"/>
</dbReference>
<dbReference type="GO" id="GO:0004497">
    <property type="term" value="F:monooxygenase activity"/>
    <property type="evidence" value="ECO:0007669"/>
    <property type="project" value="UniProtKB-ARBA"/>
</dbReference>
<accession>A0A1G6GEZ1</accession>
<dbReference type="STRING" id="1577474.GA0111570_102362"/>
<reference evidence="6 7" key="1">
    <citation type="submission" date="2016-06" db="EMBL/GenBank/DDBJ databases">
        <authorList>
            <person name="Olsen C.W."/>
            <person name="Carey S."/>
            <person name="Hinshaw L."/>
            <person name="Karasin A.I."/>
        </authorList>
    </citation>
    <scope>NUCLEOTIDE SEQUENCE [LARGE SCALE GENOMIC DNA]</scope>
    <source>
        <strain evidence="6 7">LZ-22</strain>
    </source>
</reference>
<evidence type="ECO:0000256" key="3">
    <source>
        <dbReference type="ARBA" id="ARBA00023004"/>
    </source>
</evidence>
<keyword evidence="4" id="KW-0411">Iron-sulfur</keyword>
<dbReference type="GO" id="GO:0046872">
    <property type="term" value="F:metal ion binding"/>
    <property type="evidence" value="ECO:0007669"/>
    <property type="project" value="UniProtKB-KW"/>
</dbReference>
<dbReference type="EMBL" id="FMYF01000002">
    <property type="protein sequence ID" value="SDB80571.1"/>
    <property type="molecule type" value="Genomic_DNA"/>
</dbReference>
<evidence type="ECO:0000259" key="5">
    <source>
        <dbReference type="PROSITE" id="PS51296"/>
    </source>
</evidence>
<dbReference type="RefSeq" id="WP_092606752.1">
    <property type="nucleotide sequence ID" value="NZ_FMYF01000002.1"/>
</dbReference>
<keyword evidence="3" id="KW-0408">Iron</keyword>
<dbReference type="PROSITE" id="PS51296">
    <property type="entry name" value="RIESKE"/>
    <property type="match status" value="1"/>
</dbReference>
<keyword evidence="2" id="KW-0479">Metal-binding</keyword>
<dbReference type="CDD" id="cd03528">
    <property type="entry name" value="Rieske_RO_ferredoxin"/>
    <property type="match status" value="1"/>
</dbReference>
<evidence type="ECO:0000256" key="1">
    <source>
        <dbReference type="ARBA" id="ARBA00022714"/>
    </source>
</evidence>
<name>A0A1G6GEZ1_9ACTN</name>
<dbReference type="PANTHER" id="PTHR21496:SF23">
    <property type="entry name" value="3-PHENYLPROPIONATE_CINNAMIC ACID DIOXYGENASE FERREDOXIN SUBUNIT"/>
    <property type="match status" value="1"/>
</dbReference>
<dbReference type="GO" id="GO:0016705">
    <property type="term" value="F:oxidoreductase activity, acting on paired donors, with incorporation or reduction of molecular oxygen"/>
    <property type="evidence" value="ECO:0007669"/>
    <property type="project" value="UniProtKB-ARBA"/>
</dbReference>